<dbReference type="VEuPathDB" id="VectorBase:AQUA009072"/>
<dbReference type="EnsemblMetazoa" id="AQUA009072-RA">
    <property type="protein sequence ID" value="AQUA009072-PA"/>
    <property type="gene ID" value="AQUA009072"/>
</dbReference>
<dbReference type="PANTHER" id="PTHR21112">
    <property type="entry name" value="CHEMOSENSORY PROTEIN A 29A-RELATED"/>
    <property type="match status" value="1"/>
</dbReference>
<keyword evidence="3" id="KW-1185">Reference proteome</keyword>
<dbReference type="Proteomes" id="UP000076407">
    <property type="component" value="Unassembled WGS sequence"/>
</dbReference>
<feature type="chain" id="PRO_5008142968" evidence="1">
    <location>
        <begin position="18"/>
        <end position="506"/>
    </location>
</feature>
<proteinExistence type="predicted"/>
<organism evidence="2 3">
    <name type="scientific">Anopheles quadriannulatus</name>
    <name type="common">Mosquito</name>
    <dbReference type="NCBI Taxonomy" id="34691"/>
    <lineage>
        <taxon>Eukaryota</taxon>
        <taxon>Metazoa</taxon>
        <taxon>Ecdysozoa</taxon>
        <taxon>Arthropoda</taxon>
        <taxon>Hexapoda</taxon>
        <taxon>Insecta</taxon>
        <taxon>Pterygota</taxon>
        <taxon>Neoptera</taxon>
        <taxon>Endopterygota</taxon>
        <taxon>Diptera</taxon>
        <taxon>Nematocera</taxon>
        <taxon>Culicoidea</taxon>
        <taxon>Culicidae</taxon>
        <taxon>Anophelinae</taxon>
        <taxon>Anopheles</taxon>
    </lineage>
</organism>
<name>A0A182XGV4_ANOQN</name>
<protein>
    <submittedName>
        <fullName evidence="2">Uncharacterized protein</fullName>
    </submittedName>
</protein>
<keyword evidence="1" id="KW-0732">Signal</keyword>
<evidence type="ECO:0000256" key="1">
    <source>
        <dbReference type="SAM" id="SignalP"/>
    </source>
</evidence>
<evidence type="ECO:0000313" key="3">
    <source>
        <dbReference type="Proteomes" id="UP000076407"/>
    </source>
</evidence>
<feature type="signal peptide" evidence="1">
    <location>
        <begin position="1"/>
        <end position="17"/>
    </location>
</feature>
<sequence>MLKVTLYTLCILSATESLKVVFENFKQLTGHDIVECDIRVRKFNRTMTVLNGSFVVQTWLNDSIELSVDLFHSRLGNQQFNHYPMKLPSCGCCSFFDNLQTNYGKQTKSITNLPAIGECPISPRTVDLIDFAFPQEVVSQVMPRGLWKALVTARLNGKVVVTYYFLVKGTSVVCIKVTYESFEQTNGEHIMLCNLRVRKFNRTATVLNGTIHLFREARNDVQVCPNTYVPFMAAYFTVKQISPFQYKVDMFYSRLGNQQYNHLPMKLPSSGVCDFINNLYTVFEEFTEMFTNFPNKGECPISVRDMHLLDQEFPSNVWPKSMHRPGLWRLDVSGKLNNKPQVEFNIGLKTVGVSLSIDSFEQTLGQDIMEMDLRLRKFNRTSTVINGTIHLRQEATNALQFNLDIFYSRLGNQQFNHMPLKLPTAGACDFVDNLKRNYPEHIRNVFNLPEIGECPISPRDVYILDAEFPNEAIPPAIAREGLWKAVMRCFIKGKERVTYAITLKGS</sequence>
<dbReference type="AlphaFoldDB" id="A0A182XGV4"/>
<reference evidence="2" key="1">
    <citation type="submission" date="2020-05" db="UniProtKB">
        <authorList>
            <consortium name="EnsemblMetazoa"/>
        </authorList>
    </citation>
    <scope>IDENTIFICATION</scope>
    <source>
        <strain evidence="2">SANGQUA</strain>
    </source>
</reference>
<accession>A0A182XGV4</accession>
<dbReference type="PANTHER" id="PTHR21112:SF0">
    <property type="entry name" value="CHEMOSENSORY PROTEIN A 29A-RELATED"/>
    <property type="match status" value="1"/>
</dbReference>
<dbReference type="STRING" id="34691.A0A182XGV4"/>
<evidence type="ECO:0000313" key="2">
    <source>
        <dbReference type="EnsemblMetazoa" id="AQUA009072-PA"/>
    </source>
</evidence>